<evidence type="ECO:0000313" key="2">
    <source>
        <dbReference type="EMBL" id="MFC4354016.1"/>
    </source>
</evidence>
<reference evidence="3" key="1">
    <citation type="journal article" date="2019" name="Int. J. Syst. Evol. Microbiol.">
        <title>The Global Catalogue of Microorganisms (GCM) 10K type strain sequencing project: providing services to taxonomists for standard genome sequencing and annotation.</title>
        <authorList>
            <consortium name="The Broad Institute Genomics Platform"/>
            <consortium name="The Broad Institute Genome Sequencing Center for Infectious Disease"/>
            <person name="Wu L."/>
            <person name="Ma J."/>
        </authorList>
    </citation>
    <scope>NUCLEOTIDE SEQUENCE [LARGE SCALE GENOMIC DNA]</scope>
    <source>
        <strain evidence="3">CCUG 50353</strain>
    </source>
</reference>
<feature type="region of interest" description="Disordered" evidence="1">
    <location>
        <begin position="30"/>
        <end position="69"/>
    </location>
</feature>
<dbReference type="PROSITE" id="PS51257">
    <property type="entry name" value="PROKAR_LIPOPROTEIN"/>
    <property type="match status" value="1"/>
</dbReference>
<sequence>MEKVKAGQKWYKVGAAAFLSVGLLAACGDGVDQDNIDDGTEQEIEEDVNDTGEEVEQEVDETEDEEDSE</sequence>
<accession>A0ABV8UTX8</accession>
<name>A0ABV8UTX8_9BACL</name>
<dbReference type="RefSeq" id="WP_378139987.1">
    <property type="nucleotide sequence ID" value="NZ_JBHSEF010000009.1"/>
</dbReference>
<feature type="compositionally biased region" description="Acidic residues" evidence="1">
    <location>
        <begin position="31"/>
        <end position="69"/>
    </location>
</feature>
<comment type="caution">
    <text evidence="2">The sequence shown here is derived from an EMBL/GenBank/DDBJ whole genome shotgun (WGS) entry which is preliminary data.</text>
</comment>
<evidence type="ECO:0008006" key="4">
    <source>
        <dbReference type="Google" id="ProtNLM"/>
    </source>
</evidence>
<proteinExistence type="predicted"/>
<protein>
    <recommendedName>
        <fullName evidence="4">Lipoprotein</fullName>
    </recommendedName>
</protein>
<evidence type="ECO:0000256" key="1">
    <source>
        <dbReference type="SAM" id="MobiDB-lite"/>
    </source>
</evidence>
<organism evidence="2 3">
    <name type="scientific">Chryseomicrobium palamuruense</name>
    <dbReference type="NCBI Taxonomy" id="682973"/>
    <lineage>
        <taxon>Bacteria</taxon>
        <taxon>Bacillati</taxon>
        <taxon>Bacillota</taxon>
        <taxon>Bacilli</taxon>
        <taxon>Bacillales</taxon>
        <taxon>Caryophanaceae</taxon>
        <taxon>Chryseomicrobium</taxon>
    </lineage>
</organism>
<evidence type="ECO:0000313" key="3">
    <source>
        <dbReference type="Proteomes" id="UP001595733"/>
    </source>
</evidence>
<gene>
    <name evidence="2" type="ORF">ACFO0S_02900</name>
</gene>
<dbReference type="EMBL" id="JBHSEF010000009">
    <property type="protein sequence ID" value="MFC4354016.1"/>
    <property type="molecule type" value="Genomic_DNA"/>
</dbReference>
<keyword evidence="3" id="KW-1185">Reference proteome</keyword>
<dbReference type="Proteomes" id="UP001595733">
    <property type="component" value="Unassembled WGS sequence"/>
</dbReference>